<dbReference type="Pfam" id="PF02891">
    <property type="entry name" value="zf-MIZ"/>
    <property type="match status" value="1"/>
</dbReference>
<reference evidence="8" key="1">
    <citation type="submission" date="2016-06" db="EMBL/GenBank/DDBJ databases">
        <title>Parallel loss of symbiosis genes in relatives of nitrogen-fixing non-legume Parasponia.</title>
        <authorList>
            <person name="Van Velzen R."/>
            <person name="Holmer R."/>
            <person name="Bu F."/>
            <person name="Rutten L."/>
            <person name="Van Zeijl A."/>
            <person name="Liu W."/>
            <person name="Santuari L."/>
            <person name="Cao Q."/>
            <person name="Sharma T."/>
            <person name="Shen D."/>
            <person name="Roswanjaya Y."/>
            <person name="Wardhani T."/>
            <person name="Kalhor M.S."/>
            <person name="Jansen J."/>
            <person name="Van den Hoogen J."/>
            <person name="Gungor B."/>
            <person name="Hartog M."/>
            <person name="Hontelez J."/>
            <person name="Verver J."/>
            <person name="Yang W.-C."/>
            <person name="Schijlen E."/>
            <person name="Repin R."/>
            <person name="Schilthuizen M."/>
            <person name="Schranz E."/>
            <person name="Heidstra R."/>
            <person name="Miyata K."/>
            <person name="Fedorova E."/>
            <person name="Kohlen W."/>
            <person name="Bisseling T."/>
            <person name="Smit S."/>
            <person name="Geurts R."/>
        </authorList>
    </citation>
    <scope>NUCLEOTIDE SEQUENCE [LARGE SCALE GENOMIC DNA]</scope>
    <source>
        <strain evidence="8">cv. WU1-14</strain>
    </source>
</reference>
<feature type="region of interest" description="Disordered" evidence="5">
    <location>
        <begin position="444"/>
        <end position="463"/>
    </location>
</feature>
<protein>
    <submittedName>
        <fullName evidence="7">E3 SUMO protein ligase</fullName>
    </submittedName>
</protein>
<dbReference type="PANTHER" id="PTHR10782:SF4">
    <property type="entry name" value="TONALLI, ISOFORM E"/>
    <property type="match status" value="1"/>
</dbReference>
<keyword evidence="1" id="KW-0479">Metal-binding</keyword>
<evidence type="ECO:0000256" key="1">
    <source>
        <dbReference type="ARBA" id="ARBA00022723"/>
    </source>
</evidence>
<dbReference type="AlphaFoldDB" id="A0A2P5ATL4"/>
<dbReference type="EMBL" id="JXTB01000452">
    <property type="protein sequence ID" value="PON39897.1"/>
    <property type="molecule type" value="Genomic_DNA"/>
</dbReference>
<evidence type="ECO:0000313" key="8">
    <source>
        <dbReference type="Proteomes" id="UP000237105"/>
    </source>
</evidence>
<dbReference type="STRING" id="3476.A0A2P5ATL4"/>
<dbReference type="GO" id="GO:0008270">
    <property type="term" value="F:zinc ion binding"/>
    <property type="evidence" value="ECO:0007669"/>
    <property type="project" value="UniProtKB-KW"/>
</dbReference>
<feature type="domain" description="SP-RING-type" evidence="6">
    <location>
        <begin position="299"/>
        <end position="380"/>
    </location>
</feature>
<dbReference type="InterPro" id="IPR004181">
    <property type="entry name" value="Znf_MIZ"/>
</dbReference>
<evidence type="ECO:0000256" key="4">
    <source>
        <dbReference type="PROSITE-ProRule" id="PRU00452"/>
    </source>
</evidence>
<dbReference type="PROSITE" id="PS51044">
    <property type="entry name" value="ZF_SP_RING"/>
    <property type="match status" value="1"/>
</dbReference>
<name>A0A2P5ATL4_PARAD</name>
<dbReference type="OrthoDB" id="10263264at2759"/>
<gene>
    <name evidence="7" type="ORF">PanWU01x14_301540</name>
</gene>
<dbReference type="GO" id="GO:0061665">
    <property type="term" value="F:SUMO ligase activity"/>
    <property type="evidence" value="ECO:0007669"/>
    <property type="project" value="TreeGrafter"/>
</dbReference>
<dbReference type="GO" id="GO:0016925">
    <property type="term" value="P:protein sumoylation"/>
    <property type="evidence" value="ECO:0007669"/>
    <property type="project" value="UniProtKB-ARBA"/>
</dbReference>
<dbReference type="Proteomes" id="UP000237105">
    <property type="component" value="Unassembled WGS sequence"/>
</dbReference>
<dbReference type="Gene3D" id="3.30.40.10">
    <property type="entry name" value="Zinc/RING finger domain, C3HC4 (zinc finger)"/>
    <property type="match status" value="1"/>
</dbReference>
<keyword evidence="3" id="KW-0862">Zinc</keyword>
<evidence type="ECO:0000256" key="2">
    <source>
        <dbReference type="ARBA" id="ARBA00022771"/>
    </source>
</evidence>
<dbReference type="CDD" id="cd16650">
    <property type="entry name" value="SP-RING_PIAS-like"/>
    <property type="match status" value="1"/>
</dbReference>
<dbReference type="GO" id="GO:0000785">
    <property type="term" value="C:chromatin"/>
    <property type="evidence" value="ECO:0007669"/>
    <property type="project" value="TreeGrafter"/>
</dbReference>
<dbReference type="GO" id="GO:0016874">
    <property type="term" value="F:ligase activity"/>
    <property type="evidence" value="ECO:0007669"/>
    <property type="project" value="UniProtKB-KW"/>
</dbReference>
<keyword evidence="2 4" id="KW-0863">Zinc-finger</keyword>
<keyword evidence="7" id="KW-0436">Ligase</keyword>
<organism evidence="7 8">
    <name type="scientific">Parasponia andersonii</name>
    <name type="common">Sponia andersonii</name>
    <dbReference type="NCBI Taxonomy" id="3476"/>
    <lineage>
        <taxon>Eukaryota</taxon>
        <taxon>Viridiplantae</taxon>
        <taxon>Streptophyta</taxon>
        <taxon>Embryophyta</taxon>
        <taxon>Tracheophyta</taxon>
        <taxon>Spermatophyta</taxon>
        <taxon>Magnoliopsida</taxon>
        <taxon>eudicotyledons</taxon>
        <taxon>Gunneridae</taxon>
        <taxon>Pentapetalae</taxon>
        <taxon>rosids</taxon>
        <taxon>fabids</taxon>
        <taxon>Rosales</taxon>
        <taxon>Cannabaceae</taxon>
        <taxon>Parasponia</taxon>
    </lineage>
</organism>
<comment type="caution">
    <text evidence="7">The sequence shown here is derived from an EMBL/GenBank/DDBJ whole genome shotgun (WGS) entry which is preliminary data.</text>
</comment>
<evidence type="ECO:0000259" key="6">
    <source>
        <dbReference type="PROSITE" id="PS51044"/>
    </source>
</evidence>
<keyword evidence="8" id="KW-1185">Reference proteome</keyword>
<feature type="region of interest" description="Disordered" evidence="5">
    <location>
        <begin position="595"/>
        <end position="628"/>
    </location>
</feature>
<accession>A0A2P5ATL4</accession>
<evidence type="ECO:0000256" key="3">
    <source>
        <dbReference type="ARBA" id="ARBA00022833"/>
    </source>
</evidence>
<dbReference type="InterPro" id="IPR013083">
    <property type="entry name" value="Znf_RING/FYVE/PHD"/>
</dbReference>
<proteinExistence type="predicted"/>
<evidence type="ECO:0000313" key="7">
    <source>
        <dbReference type="EMBL" id="PON39897.1"/>
    </source>
</evidence>
<sequence>MTETAAGRFSSIQMGVKQRLSPAVVNSFRISSVMDKLASILRPGLCVDPVEFFNLCLSLARGIDYAVANNEQPAKTQDIPSLVKQICERKSDHSLQPVIMVVMISVKNACKVGWFSEKETEELCILANEIGRNFCSPVDINIVTSCFDSTIATVMERFYPQLKMGHILASLNVKPGYGVYAVDFHIWKKTTHSQEEKIRLFVVQVDNVETSACIISPQQVNFLINGKGVDRRINVFMDTGPQMPTNVTTMLKYGTNLLQAVGQFNGHYVIVVAFMSEMPLSEIPVLPDYVQPLVDGFNSDLDLIEGPSRISLNCPISYTRIKTPVKGHSCKHLQCFDFSNFIDINSRRPSWRCPHCNQCVCFSNICVDQNMLKVLKEVGKDVADVIISTDGSWKAVLENDDHLGEAHDTNLNCLEETSELPESTTIPNTVPSVVDLTGDDTEMDTGSACDIEDRKPSKADLSAPAGLSDISRVNQNVGGQVEDEFWPGLYVSSGLATTAWSDPQMFGGVPQSTPATFVQAPVLANVVPPVLNHENDGGVSANLATSEMQSYLSSQNNLQLQQMQLMNSIASNEYGRFPTIPRTVSRTPIAVQALPAQSQAPPAPPQRLRSNLNSSTASSSAVASQGSLSPTVGFNTVYSDVERRQHFSRSLINQPQASNVASFSSQPRLAMQNQNHQDHSLASQLPNAYRSSSAFMELQNAHLQQALNPRMSQPMAQSSNAIRSSHLPRIPVLQQGVAQMATAQASSVAGNQPQTRIAMAAQRVAQVARQSPLVQNQTSRHGPSLPVNAVRVSTGDQRGTAGGVVQADSRADGLVDSISEQNWRPTGRMRGSLSGRAYSSALNQLMIQPTQSPQPPQPVRPPLVPAYSLPMVSPQLPVLIANNRNAHASQPHNHTTQ</sequence>
<evidence type="ECO:0000256" key="5">
    <source>
        <dbReference type="SAM" id="MobiDB-lite"/>
    </source>
</evidence>
<dbReference type="PANTHER" id="PTHR10782">
    <property type="entry name" value="ZINC FINGER MIZ DOMAIN-CONTAINING PROTEIN"/>
    <property type="match status" value="1"/>
</dbReference>